<dbReference type="Proteomes" id="UP000236173">
    <property type="component" value="Unassembled WGS sequence"/>
</dbReference>
<feature type="transmembrane region" description="Helical" evidence="9">
    <location>
        <begin position="28"/>
        <end position="48"/>
    </location>
</feature>
<evidence type="ECO:0000256" key="7">
    <source>
        <dbReference type="PROSITE-ProRule" id="PRU00473"/>
    </source>
</evidence>
<comment type="subcellular location">
    <subcellularLocation>
        <location evidence="1">Cell membrane</location>
        <topology evidence="1">Single-pass membrane protein</topology>
    </subcellularLocation>
</comment>
<evidence type="ECO:0000259" key="10">
    <source>
        <dbReference type="PROSITE" id="PS51123"/>
    </source>
</evidence>
<evidence type="ECO:0000256" key="6">
    <source>
        <dbReference type="ARBA" id="ARBA00023136"/>
    </source>
</evidence>
<evidence type="ECO:0000256" key="4">
    <source>
        <dbReference type="ARBA" id="ARBA00022692"/>
    </source>
</evidence>
<dbReference type="Gene3D" id="3.30.1330.60">
    <property type="entry name" value="OmpA-like domain"/>
    <property type="match status" value="1"/>
</dbReference>
<dbReference type="AlphaFoldDB" id="A0A2H5XCT9"/>
<dbReference type="Pfam" id="PF13677">
    <property type="entry name" value="MotB_plug"/>
    <property type="match status" value="1"/>
</dbReference>
<dbReference type="InterPro" id="IPR036737">
    <property type="entry name" value="OmpA-like_sf"/>
</dbReference>
<evidence type="ECO:0000256" key="2">
    <source>
        <dbReference type="ARBA" id="ARBA00008914"/>
    </source>
</evidence>
<organism evidence="11 12">
    <name type="scientific">Candidatus Fervidibacter japonicus</name>
    <dbReference type="NCBI Taxonomy" id="2035412"/>
    <lineage>
        <taxon>Bacteria</taxon>
        <taxon>Candidatus Fervidibacterota</taxon>
        <taxon>Candidatus Fervidibacter</taxon>
    </lineage>
</organism>
<dbReference type="EMBL" id="BEHT01000019">
    <property type="protein sequence ID" value="GBC99000.1"/>
    <property type="molecule type" value="Genomic_DNA"/>
</dbReference>
<reference evidence="12" key="1">
    <citation type="submission" date="2017-09" db="EMBL/GenBank/DDBJ databases">
        <title>Metaegenomics of thermophilic ammonia-oxidizing enrichment culture.</title>
        <authorList>
            <person name="Kato S."/>
            <person name="Suzuki K."/>
        </authorList>
    </citation>
    <scope>NUCLEOTIDE SEQUENCE [LARGE SCALE GENOMIC DNA]</scope>
</reference>
<sequence>MATTANRKHAGGGEGGGGHETAGMMRWLITYADMITLLLALFIMLYAISTLDIQRFKALMEEFQVLFGGGATLVEGGRGMLKFGAPESRRPLVVPLLPGKKPEMHEEEESVERYVEQQRLEGKVLVHREERGLVISLLTDGIFFEKGSAVLSPAARKVLRDLAPVIQRSQRFVRVEGHTCDLPIHTPRYPSNWELSVARAVAVVRYLIGCGVSASRLSAVGYGEYCPLVPNTNEENRRLNRRVDIVLLAEEGQKAEPAYRPPQRPGQRSPSGGAMP</sequence>
<dbReference type="PANTHER" id="PTHR30329">
    <property type="entry name" value="STATOR ELEMENT OF FLAGELLAR MOTOR COMPLEX"/>
    <property type="match status" value="1"/>
</dbReference>
<evidence type="ECO:0000313" key="12">
    <source>
        <dbReference type="Proteomes" id="UP000236173"/>
    </source>
</evidence>
<accession>A0A2H5XCT9</accession>
<evidence type="ECO:0000256" key="3">
    <source>
        <dbReference type="ARBA" id="ARBA00022475"/>
    </source>
</evidence>
<keyword evidence="3" id="KW-1003">Cell membrane</keyword>
<gene>
    <name evidence="11" type="primary">motB</name>
    <name evidence="11" type="ORF">HRbin17_01521</name>
</gene>
<dbReference type="PROSITE" id="PS51123">
    <property type="entry name" value="OMPA_2"/>
    <property type="match status" value="1"/>
</dbReference>
<feature type="compositionally biased region" description="Low complexity" evidence="8">
    <location>
        <begin position="265"/>
        <end position="276"/>
    </location>
</feature>
<dbReference type="SUPFAM" id="SSF103088">
    <property type="entry name" value="OmpA-like"/>
    <property type="match status" value="1"/>
</dbReference>
<comment type="caution">
    <text evidence="11">The sequence shown here is derived from an EMBL/GenBank/DDBJ whole genome shotgun (WGS) entry which is preliminary data.</text>
</comment>
<name>A0A2H5XCT9_9BACT</name>
<keyword evidence="4 9" id="KW-0812">Transmembrane</keyword>
<dbReference type="GO" id="GO:0005886">
    <property type="term" value="C:plasma membrane"/>
    <property type="evidence" value="ECO:0007669"/>
    <property type="project" value="UniProtKB-SubCell"/>
</dbReference>
<keyword evidence="6 7" id="KW-0472">Membrane</keyword>
<dbReference type="InterPro" id="IPR050330">
    <property type="entry name" value="Bact_OuterMem_StrucFunc"/>
</dbReference>
<dbReference type="Pfam" id="PF00691">
    <property type="entry name" value="OmpA"/>
    <property type="match status" value="1"/>
</dbReference>
<evidence type="ECO:0000256" key="1">
    <source>
        <dbReference type="ARBA" id="ARBA00004162"/>
    </source>
</evidence>
<evidence type="ECO:0000256" key="5">
    <source>
        <dbReference type="ARBA" id="ARBA00022989"/>
    </source>
</evidence>
<dbReference type="PANTHER" id="PTHR30329:SF21">
    <property type="entry name" value="LIPOPROTEIN YIAD-RELATED"/>
    <property type="match status" value="1"/>
</dbReference>
<dbReference type="InterPro" id="IPR025713">
    <property type="entry name" value="MotB-like_N_dom"/>
</dbReference>
<evidence type="ECO:0000256" key="9">
    <source>
        <dbReference type="SAM" id="Phobius"/>
    </source>
</evidence>
<protein>
    <submittedName>
        <fullName evidence="11">Motility protein B</fullName>
    </submittedName>
</protein>
<feature type="region of interest" description="Disordered" evidence="8">
    <location>
        <begin position="252"/>
        <end position="276"/>
    </location>
</feature>
<dbReference type="CDD" id="cd07185">
    <property type="entry name" value="OmpA_C-like"/>
    <property type="match status" value="1"/>
</dbReference>
<evidence type="ECO:0000313" key="11">
    <source>
        <dbReference type="EMBL" id="GBC99000.1"/>
    </source>
</evidence>
<feature type="domain" description="OmpA-like" evidence="10">
    <location>
        <begin position="131"/>
        <end position="251"/>
    </location>
</feature>
<dbReference type="InterPro" id="IPR006665">
    <property type="entry name" value="OmpA-like"/>
</dbReference>
<proteinExistence type="inferred from homology"/>
<evidence type="ECO:0000256" key="8">
    <source>
        <dbReference type="SAM" id="MobiDB-lite"/>
    </source>
</evidence>
<keyword evidence="5 9" id="KW-1133">Transmembrane helix</keyword>
<comment type="similarity">
    <text evidence="2">Belongs to the MotB family.</text>
</comment>